<dbReference type="Pfam" id="PF14352">
    <property type="entry name" value="DUF4402"/>
    <property type="match status" value="1"/>
</dbReference>
<evidence type="ECO:0008006" key="3">
    <source>
        <dbReference type="Google" id="ProtNLM"/>
    </source>
</evidence>
<dbReference type="InterPro" id="IPR025514">
    <property type="entry name" value="DUF4402"/>
</dbReference>
<reference evidence="1 2" key="1">
    <citation type="submission" date="2016-10" db="EMBL/GenBank/DDBJ databases">
        <authorList>
            <person name="Varghese N."/>
            <person name="Submissions S."/>
        </authorList>
    </citation>
    <scope>NUCLEOTIDE SEQUENCE [LARGE SCALE GENOMIC DNA]</scope>
    <source>
        <strain evidence="1 2">Mar_2010_102</strain>
    </source>
</reference>
<dbReference type="STRING" id="1250231.SAMN04488552_3066"/>
<evidence type="ECO:0000313" key="2">
    <source>
        <dbReference type="Proteomes" id="UP000198858"/>
    </source>
</evidence>
<dbReference type="EMBL" id="LT629745">
    <property type="protein sequence ID" value="SDS40552.1"/>
    <property type="molecule type" value="Genomic_DNA"/>
</dbReference>
<name>A0A1H1RXS5_9FLAO</name>
<keyword evidence="2" id="KW-1185">Reference proteome</keyword>
<gene>
    <name evidence="1" type="ORF">SAMN04488552_3066</name>
</gene>
<proteinExistence type="predicted"/>
<accession>A0A1H1RXS5</accession>
<dbReference type="AlphaFoldDB" id="A0A1H1RXS5"/>
<sequence length="177" mass="19408">MFLRIVLLYLLGLKKLYFILFIFLALPIISLGQSSASASFVASVTIIEPIEIRNNANMNFARIDAQGGGSVILNPDNTRSVIGNVKLEKSARVSAAVFEVKGQNGYTYDISIPPGEYVMVNGSKRIILKDFKLSSNSNSFHEDSQIIRMGATIDVEANQKSGRYITPAPLEVTVSYN</sequence>
<organism evidence="1 2">
    <name type="scientific">Christiangramia echinicola</name>
    <dbReference type="NCBI Taxonomy" id="279359"/>
    <lineage>
        <taxon>Bacteria</taxon>
        <taxon>Pseudomonadati</taxon>
        <taxon>Bacteroidota</taxon>
        <taxon>Flavobacteriia</taxon>
        <taxon>Flavobacteriales</taxon>
        <taxon>Flavobacteriaceae</taxon>
        <taxon>Christiangramia</taxon>
    </lineage>
</organism>
<protein>
    <recommendedName>
        <fullName evidence="3">DUF4402 domain-containing protein</fullName>
    </recommendedName>
</protein>
<evidence type="ECO:0000313" key="1">
    <source>
        <dbReference type="EMBL" id="SDS40552.1"/>
    </source>
</evidence>
<dbReference type="Proteomes" id="UP000198858">
    <property type="component" value="Chromosome I"/>
</dbReference>